<accession>A0A1Y1W8U3</accession>
<gene>
    <name evidence="1" type="ORF">DL89DRAFT_267848</name>
</gene>
<comment type="caution">
    <text evidence="1">The sequence shown here is derived from an EMBL/GenBank/DDBJ whole genome shotgun (WGS) entry which is preliminary data.</text>
</comment>
<name>A0A1Y1W8U3_9FUNG</name>
<dbReference type="GeneID" id="63804333"/>
<protein>
    <submittedName>
        <fullName evidence="1">Uncharacterized protein</fullName>
    </submittedName>
</protein>
<dbReference type="RefSeq" id="XP_040743354.1">
    <property type="nucleotide sequence ID" value="XM_040887685.1"/>
</dbReference>
<sequence>MKKKGANHNNSQLGQAPTIYFFGRTYGVLQRSTTARGAASSRITRSDLPIKARERSTAPATCCRRESHTQATVSSQEATLSSPALVVVAFEIIVRKRYKSNTDLAYRKRGRRAGSVQQSVSCAFVGLLPKLAGFLERRHYRGCACFSASKSAASGGKVICLFDFYSL</sequence>
<evidence type="ECO:0000313" key="2">
    <source>
        <dbReference type="Proteomes" id="UP000193922"/>
    </source>
</evidence>
<proteinExistence type="predicted"/>
<reference evidence="1 2" key="1">
    <citation type="submission" date="2016-07" db="EMBL/GenBank/DDBJ databases">
        <title>Pervasive Adenine N6-methylation of Active Genes in Fungi.</title>
        <authorList>
            <consortium name="DOE Joint Genome Institute"/>
            <person name="Mondo S.J."/>
            <person name="Dannebaum R.O."/>
            <person name="Kuo R.C."/>
            <person name="Labutti K."/>
            <person name="Haridas S."/>
            <person name="Kuo A."/>
            <person name="Salamov A."/>
            <person name="Ahrendt S.R."/>
            <person name="Lipzen A."/>
            <person name="Sullivan W."/>
            <person name="Andreopoulos W.B."/>
            <person name="Clum A."/>
            <person name="Lindquist E."/>
            <person name="Daum C."/>
            <person name="Ramamoorthy G.K."/>
            <person name="Gryganskyi A."/>
            <person name="Culley D."/>
            <person name="Magnuson J.K."/>
            <person name="James T.Y."/>
            <person name="O'Malley M.A."/>
            <person name="Stajich J.E."/>
            <person name="Spatafora J.W."/>
            <person name="Visel A."/>
            <person name="Grigoriev I.V."/>
        </authorList>
    </citation>
    <scope>NUCLEOTIDE SEQUENCE [LARGE SCALE GENOMIC DNA]</scope>
    <source>
        <strain evidence="1 2">ATCC 12442</strain>
    </source>
</reference>
<dbReference type="EMBL" id="MCFD01000007">
    <property type="protein sequence ID" value="ORX69666.1"/>
    <property type="molecule type" value="Genomic_DNA"/>
</dbReference>
<keyword evidence="2" id="KW-1185">Reference proteome</keyword>
<dbReference type="Proteomes" id="UP000193922">
    <property type="component" value="Unassembled WGS sequence"/>
</dbReference>
<organism evidence="1 2">
    <name type="scientific">Linderina pennispora</name>
    <dbReference type="NCBI Taxonomy" id="61395"/>
    <lineage>
        <taxon>Eukaryota</taxon>
        <taxon>Fungi</taxon>
        <taxon>Fungi incertae sedis</taxon>
        <taxon>Zoopagomycota</taxon>
        <taxon>Kickxellomycotina</taxon>
        <taxon>Kickxellomycetes</taxon>
        <taxon>Kickxellales</taxon>
        <taxon>Kickxellaceae</taxon>
        <taxon>Linderina</taxon>
    </lineage>
</organism>
<evidence type="ECO:0000313" key="1">
    <source>
        <dbReference type="EMBL" id="ORX69666.1"/>
    </source>
</evidence>
<dbReference type="AlphaFoldDB" id="A0A1Y1W8U3"/>